<dbReference type="Proteomes" id="UP001445335">
    <property type="component" value="Unassembled WGS sequence"/>
</dbReference>
<dbReference type="SUPFAM" id="SSF117281">
    <property type="entry name" value="Kelch motif"/>
    <property type="match status" value="2"/>
</dbReference>
<dbReference type="GO" id="GO:0034976">
    <property type="term" value="P:response to endoplasmic reticulum stress"/>
    <property type="evidence" value="ECO:0007669"/>
    <property type="project" value="InterPro"/>
</dbReference>
<evidence type="ECO:0000313" key="3">
    <source>
        <dbReference type="Proteomes" id="UP001445335"/>
    </source>
</evidence>
<evidence type="ECO:0008006" key="4">
    <source>
        <dbReference type="Google" id="ProtNLM"/>
    </source>
</evidence>
<gene>
    <name evidence="2" type="ORF">WJX81_007519</name>
</gene>
<dbReference type="AlphaFoldDB" id="A0AAW1SJ21"/>
<feature type="region of interest" description="Disordered" evidence="1">
    <location>
        <begin position="381"/>
        <end position="400"/>
    </location>
</feature>
<evidence type="ECO:0000313" key="2">
    <source>
        <dbReference type="EMBL" id="KAK9845979.1"/>
    </source>
</evidence>
<dbReference type="PANTHER" id="PTHR46034">
    <property type="match status" value="1"/>
</dbReference>
<feature type="compositionally biased region" description="Low complexity" evidence="1">
    <location>
        <begin position="281"/>
        <end position="306"/>
    </location>
</feature>
<dbReference type="InterPro" id="IPR006652">
    <property type="entry name" value="Kelch_1"/>
</dbReference>
<dbReference type="EMBL" id="JALJOU010000002">
    <property type="protein sequence ID" value="KAK9845979.1"/>
    <property type="molecule type" value="Genomic_DNA"/>
</dbReference>
<dbReference type="InterPro" id="IPR044832">
    <property type="entry name" value="NRP-like"/>
</dbReference>
<feature type="region of interest" description="Disordered" evidence="1">
    <location>
        <begin position="281"/>
        <end position="313"/>
    </location>
</feature>
<proteinExistence type="predicted"/>
<evidence type="ECO:0000256" key="1">
    <source>
        <dbReference type="SAM" id="MobiDB-lite"/>
    </source>
</evidence>
<accession>A0AAW1SJ21</accession>
<dbReference type="Gene3D" id="2.120.10.80">
    <property type="entry name" value="Kelch-type beta propeller"/>
    <property type="match status" value="2"/>
</dbReference>
<organism evidence="2 3">
    <name type="scientific">Elliptochloris bilobata</name>
    <dbReference type="NCBI Taxonomy" id="381761"/>
    <lineage>
        <taxon>Eukaryota</taxon>
        <taxon>Viridiplantae</taxon>
        <taxon>Chlorophyta</taxon>
        <taxon>core chlorophytes</taxon>
        <taxon>Trebouxiophyceae</taxon>
        <taxon>Trebouxiophyceae incertae sedis</taxon>
        <taxon>Elliptochloris clade</taxon>
        <taxon>Elliptochloris</taxon>
    </lineage>
</organism>
<dbReference type="PANTHER" id="PTHR46034:SF7">
    <property type="entry name" value="INFLUENZA VIRUS NS1A-BINDING PROTEIN"/>
    <property type="match status" value="1"/>
</dbReference>
<reference evidence="2 3" key="1">
    <citation type="journal article" date="2024" name="Nat. Commun.">
        <title>Phylogenomics reveals the evolutionary origins of lichenization in chlorophyte algae.</title>
        <authorList>
            <person name="Puginier C."/>
            <person name="Libourel C."/>
            <person name="Otte J."/>
            <person name="Skaloud P."/>
            <person name="Haon M."/>
            <person name="Grisel S."/>
            <person name="Petersen M."/>
            <person name="Berrin J.G."/>
            <person name="Delaux P.M."/>
            <person name="Dal Grande F."/>
            <person name="Keller J."/>
        </authorList>
    </citation>
    <scope>NUCLEOTIDE SEQUENCE [LARGE SCALE GENOMIC DNA]</scope>
    <source>
        <strain evidence="2 3">SAG 245.80</strain>
    </source>
</reference>
<dbReference type="InterPro" id="IPR015915">
    <property type="entry name" value="Kelch-typ_b-propeller"/>
</dbReference>
<name>A0AAW1SJ21_9CHLO</name>
<protein>
    <recommendedName>
        <fullName evidence="4">DCD domain-containing protein</fullName>
    </recommendedName>
</protein>
<dbReference type="SMART" id="SM00612">
    <property type="entry name" value="Kelch"/>
    <property type="match status" value="5"/>
</dbReference>
<feature type="region of interest" description="Disordered" evidence="1">
    <location>
        <begin position="88"/>
        <end position="114"/>
    </location>
</feature>
<comment type="caution">
    <text evidence="2">The sequence shown here is derived from an EMBL/GenBank/DDBJ whole genome shotgun (WGS) entry which is preliminary data.</text>
</comment>
<keyword evidence="3" id="KW-1185">Reference proteome</keyword>
<sequence>MEDKNKQHLDPQATIASLIHANGHRIRLPDLASNLADLIPVGQTFGTFFNCENLSSYLAHNDFFYVNNFAPPGQPPKISDTFVYINNPPAGQGEVSEPSGPGLSADATANGPGPRIAETRREAIAIEVLRRSANRTSNLPKVGTALHQARLSTPGLKAWLALRPELFQLLPGDHVTLQPLNVAPGFDNPAAEAALQLALAGHMAKNPGRMHMGSGVGAFLHEIGVPQVVRGALGQFLKVRDTVFRSSADRDYAELHAKPGVPAAGAYSTATHQANELAEYGAQPPRAAPPAAAGLPNGAQAANGPAHSRGPAGTVRGQVEWLREELVTTRQEAVAARTETAELRALCGRLEAEVAYLYEALAGVCGSLRLKLPARPPALGPLPAAASREERADAGGGEGAGGSAPRLFIVGGHDSANWLDSVDVFRPGGDGGGGWSTLAPQGYPRSFAAAAMLGSNLYVVGGGNGEVWFDSVLRFDVATEGGEWVPVASMSSERGSLGVAAINGQIIACGGGIPGAQHDLVEMYDATTDRWLAAAPMTSRRFALGAATLDSCVYAVGGFDGDFYMSSAERFDPRVGKWEKLPADMAEKRGSHACCASDGLLYAVGGFDGESSVPTVEVYDARAGRWRYVDAMSAGRAYGGAVALGGRLYALGGLKTDMTSYAPLVEEYQPAANAWKVVDVPAHLNQDRGFFACAAWEP</sequence>
<dbReference type="Pfam" id="PF01344">
    <property type="entry name" value="Kelch_1"/>
    <property type="match status" value="4"/>
</dbReference>